<dbReference type="Pfam" id="PF00550">
    <property type="entry name" value="PP-binding"/>
    <property type="match status" value="1"/>
</dbReference>
<evidence type="ECO:0000259" key="5">
    <source>
        <dbReference type="PROSITE" id="PS50075"/>
    </source>
</evidence>
<dbReference type="PROSITE" id="PS50075">
    <property type="entry name" value="CARRIER"/>
    <property type="match status" value="1"/>
</dbReference>
<dbReference type="PROSITE" id="PS00606">
    <property type="entry name" value="KS3_1"/>
    <property type="match status" value="1"/>
</dbReference>
<dbReference type="SMART" id="SM00824">
    <property type="entry name" value="PKS_TE"/>
    <property type="match status" value="1"/>
</dbReference>
<dbReference type="InterPro" id="IPR001031">
    <property type="entry name" value="Thioesterase"/>
</dbReference>
<evidence type="ECO:0000313" key="7">
    <source>
        <dbReference type="EMBL" id="ADG98876.1"/>
    </source>
</evidence>
<dbReference type="InterPro" id="IPR016035">
    <property type="entry name" value="Acyl_Trfase/lysoPLipase"/>
</dbReference>
<dbReference type="KEGG" id="srt:Srot_2432"/>
<dbReference type="Proteomes" id="UP000002247">
    <property type="component" value="Chromosome"/>
</dbReference>
<keyword evidence="4" id="KW-0012">Acyltransferase</keyword>
<dbReference type="OrthoDB" id="9778690at2"/>
<evidence type="ECO:0000256" key="4">
    <source>
        <dbReference type="ARBA" id="ARBA00023315"/>
    </source>
</evidence>
<dbReference type="SMART" id="SM00827">
    <property type="entry name" value="PKS_AT"/>
    <property type="match status" value="1"/>
</dbReference>
<dbReference type="InterPro" id="IPR016036">
    <property type="entry name" value="Malonyl_transacylase_ACP-bd"/>
</dbReference>
<dbReference type="PANTHER" id="PTHR43775">
    <property type="entry name" value="FATTY ACID SYNTHASE"/>
    <property type="match status" value="1"/>
</dbReference>
<dbReference type="SUPFAM" id="SSF47336">
    <property type="entry name" value="ACP-like"/>
    <property type="match status" value="1"/>
</dbReference>
<dbReference type="AlphaFoldDB" id="D6ZBC4"/>
<dbReference type="Pfam" id="PF00975">
    <property type="entry name" value="Thioesterase"/>
    <property type="match status" value="1"/>
</dbReference>
<dbReference type="Gene3D" id="3.30.70.3290">
    <property type="match status" value="1"/>
</dbReference>
<dbReference type="InterPro" id="IPR009081">
    <property type="entry name" value="PP-bd_ACP"/>
</dbReference>
<sequence>MQHSSTPAEQLPLQRSWLRGGAFDPDGHPALVVFPHAGGGASFYRSWLANPDFSVNIVQYPGREDRISEKLPPSLGDLADGAAEALLSLPDRPLCLFGHSMGALVAFEVARRLESAGRYPQLRLCVSSYTAPHIVRSAGLLDRNDEDFAAYGRSAMGEVGAAKGEASAFDIEALRDLVISGMRADFRLVEEYRTDQNPPVQAPVLVLCGADEPIDPADMEAWAQVTRGGCRTAKFPGGHFYLAAERDAVLETVRQWCAELDNGPSRLTVGSESAPHPDHEVRDDDVAVIGLAARVPGAKTLAEFWANLCAGMESNTYFTDEELLSAGLKPAELKDPRLVRVRPILTDVADFDAKFFGYAPSEARSIDPQQRLFLECAWEAVESAGYDLQRYTGSVGVFAGGAGSTYYRANRSGDYGDLNGAEYLQAALATENDFLPARVSYKLNLRGPSIGLGTGCSTALTAVHLAVQSVLSGESDMALAGGASITFPQTAGYVASDSGAISTSGRCRAFDAAADGTLVGDGIGVVLLKRASSAVADGDPILGIIRGTAVNNDGGNKAGFAAPSVAGQADVIAEALGVAETPAETIDYVETHGTGTPMGDPIEVAALTEVFRRGGDTRTQACRLGTLKPNIGHTGPASGVLGLIKVLLAFHNQMYPPAANFTTPNPQIEFSKSPFYVGARLRRWNAPGGKPRRAGVSAYSMGGTNAHVVLQEPPLAQRPRPAQEGPQLLVLSARTAPALESMRKNLARHLEEHPEQDLAAVAATLRLGRRAFRHRFAAVVANSSEAREVLRGGDRAPSRGGVATDKPRPVAFLFPGQGSQFSGMGAQLYAASAIYRQHIDECAERFAPLIGVDLRTMLNTPGNDASDGELMQTRLTQPALFTVGHALAQLLIAWGARPAAMLGHSIGELVAACVAGVFTLEEGIQLAALRGELIQQCEPGAMAAVGASLETVTAMLPAGVSVAAVNGPEQIVVSGAAEGVEALQRAAADAGVRCTRLAVHRGFHSALVDPAVERFSAAVAQMRLRAPQVPFISNVTGSWITGAQAADPEYWGQQLRAPVQFAPGLARLCAEHPDAVLVEAGPGHSLRGIAAANTSSPEVVSMLGDRTGDAATVAMAAAGHLWAAGAELEWQHFGEPLRRVPLPTYPFERERLWLTPPSSAVGKAAAQAAAAPAEPVSPEADAGAPVDLTENELIAAVEQIWCEALGVNSVEPHDNFFDLGGDSLIAARIVTVIGQRCDIKVSVAELWDQGATLADLVDLVTSRHNSTIATGGTR</sequence>
<dbReference type="InterPro" id="IPR050091">
    <property type="entry name" value="PKS_NRPS_Biosynth_Enz"/>
</dbReference>
<dbReference type="HOGENOM" id="CLU_000022_16_6_11"/>
<dbReference type="eggNOG" id="COG3321">
    <property type="taxonomic scope" value="Bacteria"/>
</dbReference>
<dbReference type="STRING" id="640132.Srot_2432"/>
<dbReference type="InterPro" id="IPR036736">
    <property type="entry name" value="ACP-like_sf"/>
</dbReference>
<protein>
    <submittedName>
        <fullName evidence="7">Beta-ketoacyl synthase</fullName>
    </submittedName>
</protein>
<dbReference type="InterPro" id="IPR020806">
    <property type="entry name" value="PKS_PP-bd"/>
</dbReference>
<dbReference type="Pfam" id="PF02801">
    <property type="entry name" value="Ketoacyl-synt_C"/>
    <property type="match status" value="1"/>
</dbReference>
<dbReference type="InterPro" id="IPR020841">
    <property type="entry name" value="PKS_Beta-ketoAc_synthase_dom"/>
</dbReference>
<dbReference type="SUPFAM" id="SSF55048">
    <property type="entry name" value="Probable ACP-binding domain of malonyl-CoA ACP transacylase"/>
    <property type="match status" value="1"/>
</dbReference>
<dbReference type="GO" id="GO:0004315">
    <property type="term" value="F:3-oxoacyl-[acyl-carrier-protein] synthase activity"/>
    <property type="evidence" value="ECO:0007669"/>
    <property type="project" value="InterPro"/>
</dbReference>
<evidence type="ECO:0000313" key="8">
    <source>
        <dbReference type="Proteomes" id="UP000002247"/>
    </source>
</evidence>
<evidence type="ECO:0000256" key="2">
    <source>
        <dbReference type="ARBA" id="ARBA00022553"/>
    </source>
</evidence>
<dbReference type="InterPro" id="IPR001227">
    <property type="entry name" value="Ac_transferase_dom_sf"/>
</dbReference>
<dbReference type="Gene3D" id="3.40.50.1820">
    <property type="entry name" value="alpha/beta hydrolase"/>
    <property type="match status" value="1"/>
</dbReference>
<dbReference type="Gene3D" id="3.40.366.10">
    <property type="entry name" value="Malonyl-Coenzyme A Acyl Carrier Protein, domain 2"/>
    <property type="match status" value="1"/>
</dbReference>
<dbReference type="InterPro" id="IPR029058">
    <property type="entry name" value="AB_hydrolase_fold"/>
</dbReference>
<dbReference type="EMBL" id="CP001958">
    <property type="protein sequence ID" value="ADG98876.1"/>
    <property type="molecule type" value="Genomic_DNA"/>
</dbReference>
<name>D6ZBC4_SEGRD</name>
<dbReference type="InterPro" id="IPR014031">
    <property type="entry name" value="Ketoacyl_synth_C"/>
</dbReference>
<dbReference type="InterPro" id="IPR018201">
    <property type="entry name" value="Ketoacyl_synth_AS"/>
</dbReference>
<organism evidence="7 8">
    <name type="scientific">Segniliparus rotundus (strain ATCC BAA-972 / CDC 1076 / CIP 108378 / DSM 44985 / JCM 13578)</name>
    <dbReference type="NCBI Taxonomy" id="640132"/>
    <lineage>
        <taxon>Bacteria</taxon>
        <taxon>Bacillati</taxon>
        <taxon>Actinomycetota</taxon>
        <taxon>Actinomycetes</taxon>
        <taxon>Mycobacteriales</taxon>
        <taxon>Segniliparaceae</taxon>
        <taxon>Segniliparus</taxon>
    </lineage>
</organism>
<dbReference type="Pfam" id="PF00698">
    <property type="entry name" value="Acyl_transf_1"/>
    <property type="match status" value="1"/>
</dbReference>
<dbReference type="Pfam" id="PF22621">
    <property type="entry name" value="CurL-like_PKS_C"/>
    <property type="match status" value="1"/>
</dbReference>
<gene>
    <name evidence="7" type="ordered locus">Srot_2432</name>
</gene>
<dbReference type="eggNOG" id="COG3208">
    <property type="taxonomic scope" value="Bacteria"/>
</dbReference>
<dbReference type="SUPFAM" id="SSF52151">
    <property type="entry name" value="FabD/lysophospholipase-like"/>
    <property type="match status" value="1"/>
</dbReference>
<evidence type="ECO:0000256" key="3">
    <source>
        <dbReference type="ARBA" id="ARBA00022679"/>
    </source>
</evidence>
<evidence type="ECO:0000259" key="6">
    <source>
        <dbReference type="PROSITE" id="PS52004"/>
    </source>
</evidence>
<feature type="domain" description="Ketosynthase family 3 (KS3)" evidence="6">
    <location>
        <begin position="283"/>
        <end position="712"/>
    </location>
</feature>
<accession>D6ZBC4</accession>
<dbReference type="Gene3D" id="3.40.47.10">
    <property type="match status" value="1"/>
</dbReference>
<dbReference type="GO" id="GO:0004312">
    <property type="term" value="F:fatty acid synthase activity"/>
    <property type="evidence" value="ECO:0007669"/>
    <property type="project" value="TreeGrafter"/>
</dbReference>
<dbReference type="Gene3D" id="1.10.1200.10">
    <property type="entry name" value="ACP-like"/>
    <property type="match status" value="1"/>
</dbReference>
<feature type="domain" description="Carrier" evidence="5">
    <location>
        <begin position="1188"/>
        <end position="1264"/>
    </location>
</feature>
<dbReference type="PANTHER" id="PTHR43775:SF51">
    <property type="entry name" value="INACTIVE PHENOLPHTHIOCEROL SYNTHESIS POLYKETIDE SYNTHASE TYPE I PKS1-RELATED"/>
    <property type="match status" value="1"/>
</dbReference>
<dbReference type="Pfam" id="PF00109">
    <property type="entry name" value="ketoacyl-synt"/>
    <property type="match status" value="1"/>
</dbReference>
<proteinExistence type="predicted"/>
<reference evidence="7 8" key="1">
    <citation type="journal article" date="2010" name="Stand. Genomic Sci.">
        <title>Complete genome sequence of Segniliparus rotundus type strain (CDC 1076).</title>
        <authorList>
            <person name="Sikorski J."/>
            <person name="Lapidus A."/>
            <person name="Copeland A."/>
            <person name="Misra M."/>
            <person name="Glavina Del Rio T."/>
            <person name="Nolan M."/>
            <person name="Lucas S."/>
            <person name="Chen F."/>
            <person name="Tice H."/>
            <person name="Cheng J.F."/>
            <person name="Jando M."/>
            <person name="Schneider S."/>
            <person name="Bruce D."/>
            <person name="Goodwin L."/>
            <person name="Pitluck S."/>
            <person name="Liolios K."/>
            <person name="Mikhailova N."/>
            <person name="Pati A."/>
            <person name="Ivanova N."/>
            <person name="Mavromatis K."/>
            <person name="Chen A."/>
            <person name="Palaniappan K."/>
            <person name="Chertkov O."/>
            <person name="Land M."/>
            <person name="Hauser L."/>
            <person name="Chang Y.J."/>
            <person name="Jeffries C.D."/>
            <person name="Brettin T."/>
            <person name="Detter J.C."/>
            <person name="Han C."/>
            <person name="Rohde M."/>
            <person name="Goker M."/>
            <person name="Bristow J."/>
            <person name="Eisen J.A."/>
            <person name="Markowitz V."/>
            <person name="Hugenholtz P."/>
            <person name="Kyrpides N.C."/>
            <person name="Klenk H.P."/>
        </authorList>
    </citation>
    <scope>NUCLEOTIDE SEQUENCE [LARGE SCALE GENOMIC DNA]</scope>
    <source>
        <strain evidence="8">ATCC BAA-972 / CDC 1076 / CIP 108378 / DSM 44985 / JCM 13578</strain>
    </source>
</reference>
<dbReference type="SMART" id="SM00823">
    <property type="entry name" value="PKS_PP"/>
    <property type="match status" value="1"/>
</dbReference>
<dbReference type="SMART" id="SM00825">
    <property type="entry name" value="PKS_KS"/>
    <property type="match status" value="1"/>
</dbReference>
<dbReference type="InterPro" id="IPR020802">
    <property type="entry name" value="TesA-like"/>
</dbReference>
<dbReference type="CDD" id="cd00833">
    <property type="entry name" value="PKS"/>
    <property type="match status" value="1"/>
</dbReference>
<keyword evidence="1" id="KW-0596">Phosphopantetheine</keyword>
<dbReference type="SUPFAM" id="SSF53901">
    <property type="entry name" value="Thiolase-like"/>
    <property type="match status" value="1"/>
</dbReference>
<keyword evidence="2" id="KW-0597">Phosphoprotein</keyword>
<dbReference type="InterPro" id="IPR014030">
    <property type="entry name" value="Ketoacyl_synth_N"/>
</dbReference>
<dbReference type="SUPFAM" id="SSF53474">
    <property type="entry name" value="alpha/beta-Hydrolases"/>
    <property type="match status" value="1"/>
</dbReference>
<dbReference type="InterPro" id="IPR016039">
    <property type="entry name" value="Thiolase-like"/>
</dbReference>
<dbReference type="PROSITE" id="PS52004">
    <property type="entry name" value="KS3_2"/>
    <property type="match status" value="1"/>
</dbReference>
<evidence type="ECO:0000256" key="1">
    <source>
        <dbReference type="ARBA" id="ARBA00022450"/>
    </source>
</evidence>
<dbReference type="GO" id="GO:0031177">
    <property type="term" value="F:phosphopantetheine binding"/>
    <property type="evidence" value="ECO:0007669"/>
    <property type="project" value="InterPro"/>
</dbReference>
<keyword evidence="3" id="KW-0808">Transferase</keyword>
<dbReference type="InterPro" id="IPR014043">
    <property type="entry name" value="Acyl_transferase_dom"/>
</dbReference>
<keyword evidence="8" id="KW-1185">Reference proteome</keyword>
<dbReference type="GO" id="GO:0006633">
    <property type="term" value="P:fatty acid biosynthetic process"/>
    <property type="evidence" value="ECO:0007669"/>
    <property type="project" value="InterPro"/>
</dbReference>
<dbReference type="RefSeq" id="WP_013139326.1">
    <property type="nucleotide sequence ID" value="NC_014168.1"/>
</dbReference>